<keyword evidence="4" id="KW-0810">Translation regulation</keyword>
<evidence type="ECO:0000313" key="11">
    <source>
        <dbReference type="Proteomes" id="UP000472260"/>
    </source>
</evidence>
<evidence type="ECO:0000256" key="1">
    <source>
        <dbReference type="ARBA" id="ARBA00005775"/>
    </source>
</evidence>
<dbReference type="SUPFAM" id="SSF48371">
    <property type="entry name" value="ARM repeat"/>
    <property type="match status" value="3"/>
</dbReference>
<feature type="compositionally biased region" description="Polar residues" evidence="7">
    <location>
        <begin position="772"/>
        <end position="784"/>
    </location>
</feature>
<dbReference type="FunFam" id="1.25.40.180:FF:000001">
    <property type="entry name" value="Eukaryotic translation initiation factor 4 gamma, 3, putative"/>
    <property type="match status" value="1"/>
</dbReference>
<dbReference type="SMART" id="SM00543">
    <property type="entry name" value="MIF4G"/>
    <property type="match status" value="1"/>
</dbReference>
<dbReference type="PROSITE" id="PS51363">
    <property type="entry name" value="W2"/>
    <property type="match status" value="1"/>
</dbReference>
<gene>
    <name evidence="10" type="primary">eif4g3a</name>
</gene>
<feature type="region of interest" description="Disordered" evidence="7">
    <location>
        <begin position="298"/>
        <end position="329"/>
    </location>
</feature>
<reference evidence="10" key="1">
    <citation type="submission" date="2025-08" db="UniProtKB">
        <authorList>
            <consortium name="Ensembl"/>
        </authorList>
    </citation>
    <scope>IDENTIFICATION</scope>
</reference>
<dbReference type="InterPro" id="IPR003891">
    <property type="entry name" value="Initiation_fac_eIF4g_MI"/>
</dbReference>
<feature type="compositionally biased region" description="Polar residues" evidence="7">
    <location>
        <begin position="827"/>
        <end position="836"/>
    </location>
</feature>
<keyword evidence="6" id="KW-0648">Protein biosynthesis</keyword>
<protein>
    <submittedName>
        <fullName evidence="10">Eukaryotic translation initiation factor 4 gamma 3-like</fullName>
    </submittedName>
</protein>
<feature type="compositionally biased region" description="Basic and acidic residues" evidence="7">
    <location>
        <begin position="596"/>
        <end position="611"/>
    </location>
</feature>
<dbReference type="InterPro" id="IPR003307">
    <property type="entry name" value="W2_domain"/>
</dbReference>
<feature type="compositionally biased region" description="Polar residues" evidence="7">
    <location>
        <begin position="35"/>
        <end position="50"/>
    </location>
</feature>
<dbReference type="SMART" id="SM00515">
    <property type="entry name" value="eIF5C"/>
    <property type="match status" value="1"/>
</dbReference>
<feature type="region of interest" description="Disordered" evidence="7">
    <location>
        <begin position="27"/>
        <end position="50"/>
    </location>
</feature>
<dbReference type="Ensembl" id="ENSSANT00000113060.1">
    <property type="protein sequence ID" value="ENSSANP00000106553.1"/>
    <property type="gene ID" value="ENSSANG00000052020.1"/>
</dbReference>
<feature type="domain" description="MI" evidence="9">
    <location>
        <begin position="942"/>
        <end position="1064"/>
    </location>
</feature>
<keyword evidence="3" id="KW-0597">Phosphoprotein</keyword>
<name>A0A671TA59_9TELE</name>
<dbReference type="SMART" id="SM00544">
    <property type="entry name" value="MA3"/>
    <property type="match status" value="1"/>
</dbReference>
<feature type="region of interest" description="Disordered" evidence="7">
    <location>
        <begin position="742"/>
        <end position="923"/>
    </location>
</feature>
<feature type="compositionally biased region" description="Low complexity" evidence="7">
    <location>
        <begin position="188"/>
        <end position="208"/>
    </location>
</feature>
<keyword evidence="2" id="KW-0396">Initiation factor</keyword>
<keyword evidence="5" id="KW-0694">RNA-binding</keyword>
<evidence type="ECO:0000259" key="8">
    <source>
        <dbReference type="PROSITE" id="PS51363"/>
    </source>
</evidence>
<comment type="similarity">
    <text evidence="1">Belongs to the eukaryotic initiation factor 4G family.</text>
</comment>
<sequence length="1306" mass="147640">MNIQPQTRPFVTGPRPTHHQFLHRTQLQPARPALPTNNPSIRPGSQTPTATVYPPNQPIMMAMTHMPFPTQTHQYYIPQYRHSAPYVGHPQQYAVQPPGSGTFYPGPGPGEYPAPYAAGPPYYAGQTVYSPSPPIIVPAPLPPPPTKREKKPIRIRDPNQGGKDITEEIMFGSRNPTPPTGHPASTLTPPAGRPSSTPTPPTGHLSSTPTPPQARNIYCPLPPQNGITSNRGRLMTLLSLHKPLCSNSSHITPPGPCVMLLFFASHQEETSKDSSAGDEMVLQPTLGTYSSPFTVPEHQEKLSEENGETETEPFRNGVETESTDSGVTLGDSRGSMCLVQSNGKRQYDRDFLLGFQFMPACVQKPEGLPQISDVVLDKMNQNKLPLRSVDPRLISRGTPQDFTPAFADFSRQMPGGHGAPVTKVFSHKNILIYQPIQLINMRRLPPRKIIVNVSVNDDVKLKKAENAWKPGMKRENVMDDPEALRTQELFRRVRSILNKLTPQMFHQLMKQVTDLTINTEERLKGVIDLVFEKAIDEPSFSVAYANMCRCLATLKVPTADKPNTTVNFRKLLLNRCQKEFERDKVDDVVLERKQKELDSATSPTERERLQEELEEAKDKARRRSTGNIKFIGELFKLKMLTEPIMHDCVVKLLKNHDDESLECLCRLLTTIGKDLDFEKAKPRMDQYFNQMEKIVKERKTSSRIRFMLQDVIDLRLHNWVSRRADQGPKTIEQIHKEAKLEEQEEQRKVHQQLLSKDIKRRPDQRSQREETWNTVPTTKNSRTIDPTKIPKISKPQIDEKIQLGPRAQINWIKGSSGGAKASDSELTRSASSTLNRYSALQSSTSQPSPPPAQISDSDSRRPLGSRGSTGRERSEKPVSLGPSRPGTFSRGSSAKELTDNVAPQETRREGPDSHHTPRKVSISEEKCEIENNRAKPILSEEEVERKSKSIIDEFLHINDYKEAVQCVMEMDQPSLLFVFVRIGLECTLERSQKARENMGRLYYQLIQKGIIPHSQLYKGFSEMLEQADDMAIDVPFIWLYLAELLSPLLREGGISMRELFSELSKPLLPVGRAAILFSEILHLLCKQMSHRKVGDLWRESGLNWADFLPEGEHLPTFISQQKLEFTVSDVSPVSPATAKPSLSPEELFKQLEHLLLEDMASDEQIFDWVEANLDESQMSSFPFLRALMTAVCKAAVKDESTSCRVDTAIIQRRLPILHKYLNSDTERQLQALYALQSLIVALDQPPNLLRMFFDCLYDEDVISEDAFYQWEMSKDPAEQQGKGVALKSVTAFFTWLREAEEESEDN</sequence>
<evidence type="ECO:0000259" key="9">
    <source>
        <dbReference type="PROSITE" id="PS51366"/>
    </source>
</evidence>
<feature type="compositionally biased region" description="Basic and acidic residues" evidence="7">
    <location>
        <begin position="756"/>
        <end position="771"/>
    </location>
</feature>
<dbReference type="PANTHER" id="PTHR23253:SF23">
    <property type="entry name" value="EUKARYOTIC TRANSLATION INITIATION FACTOR 4 GAMMA 3"/>
    <property type="match status" value="1"/>
</dbReference>
<dbReference type="InterPro" id="IPR016024">
    <property type="entry name" value="ARM-type_fold"/>
</dbReference>
<dbReference type="Pfam" id="PF02854">
    <property type="entry name" value="MIF4G"/>
    <property type="match status" value="1"/>
</dbReference>
<organism evidence="10 11">
    <name type="scientific">Sinocyclocheilus anshuiensis</name>
    <dbReference type="NCBI Taxonomy" id="1608454"/>
    <lineage>
        <taxon>Eukaryota</taxon>
        <taxon>Metazoa</taxon>
        <taxon>Chordata</taxon>
        <taxon>Craniata</taxon>
        <taxon>Vertebrata</taxon>
        <taxon>Euteleostomi</taxon>
        <taxon>Actinopterygii</taxon>
        <taxon>Neopterygii</taxon>
        <taxon>Teleostei</taxon>
        <taxon>Ostariophysi</taxon>
        <taxon>Cypriniformes</taxon>
        <taxon>Cyprinidae</taxon>
        <taxon>Cyprininae</taxon>
        <taxon>Sinocyclocheilus</taxon>
    </lineage>
</organism>
<dbReference type="GO" id="GO:0016281">
    <property type="term" value="C:eukaryotic translation initiation factor 4F complex"/>
    <property type="evidence" value="ECO:0007669"/>
    <property type="project" value="TreeGrafter"/>
</dbReference>
<reference evidence="10" key="2">
    <citation type="submission" date="2025-09" db="UniProtKB">
        <authorList>
            <consortium name="Ensembl"/>
        </authorList>
    </citation>
    <scope>IDENTIFICATION</scope>
</reference>
<evidence type="ECO:0000256" key="7">
    <source>
        <dbReference type="SAM" id="MobiDB-lite"/>
    </source>
</evidence>
<evidence type="ECO:0000256" key="6">
    <source>
        <dbReference type="ARBA" id="ARBA00022917"/>
    </source>
</evidence>
<dbReference type="Proteomes" id="UP000472260">
    <property type="component" value="Unassembled WGS sequence"/>
</dbReference>
<feature type="compositionally biased region" description="Basic and acidic residues" evidence="7">
    <location>
        <begin position="905"/>
        <end position="923"/>
    </location>
</feature>
<dbReference type="Pfam" id="PF02020">
    <property type="entry name" value="W2"/>
    <property type="match status" value="1"/>
</dbReference>
<evidence type="ECO:0000256" key="3">
    <source>
        <dbReference type="ARBA" id="ARBA00022553"/>
    </source>
</evidence>
<dbReference type="PROSITE" id="PS51366">
    <property type="entry name" value="MI"/>
    <property type="match status" value="1"/>
</dbReference>
<evidence type="ECO:0000313" key="10">
    <source>
        <dbReference type="Ensembl" id="ENSSANP00000106553.1"/>
    </source>
</evidence>
<feature type="region of interest" description="Disordered" evidence="7">
    <location>
        <begin position="141"/>
        <end position="225"/>
    </location>
</feature>
<evidence type="ECO:0000256" key="5">
    <source>
        <dbReference type="ARBA" id="ARBA00022884"/>
    </source>
</evidence>
<feature type="domain" description="W2" evidence="8">
    <location>
        <begin position="1137"/>
        <end position="1306"/>
    </location>
</feature>
<proteinExistence type="inferred from homology"/>
<evidence type="ECO:0000256" key="2">
    <source>
        <dbReference type="ARBA" id="ARBA00022540"/>
    </source>
</evidence>
<evidence type="ECO:0000256" key="4">
    <source>
        <dbReference type="ARBA" id="ARBA00022845"/>
    </source>
</evidence>
<keyword evidence="11" id="KW-1185">Reference proteome</keyword>
<dbReference type="Gene3D" id="1.25.40.180">
    <property type="match status" value="3"/>
</dbReference>
<dbReference type="GO" id="GO:0006417">
    <property type="term" value="P:regulation of translation"/>
    <property type="evidence" value="ECO:0007669"/>
    <property type="project" value="UniProtKB-KW"/>
</dbReference>
<dbReference type="GO" id="GO:0003729">
    <property type="term" value="F:mRNA binding"/>
    <property type="evidence" value="ECO:0007669"/>
    <property type="project" value="TreeGrafter"/>
</dbReference>
<dbReference type="InterPro" id="IPR003890">
    <property type="entry name" value="MIF4G-like_typ-3"/>
</dbReference>
<dbReference type="FunFam" id="1.25.40.180:FF:000002">
    <property type="entry name" value="Eukaryotic translation initiation factor 4 gamma, 3, putative"/>
    <property type="match status" value="1"/>
</dbReference>
<dbReference type="CDD" id="cd11559">
    <property type="entry name" value="W2_eIF4G1_like"/>
    <property type="match status" value="1"/>
</dbReference>
<dbReference type="PANTHER" id="PTHR23253">
    <property type="entry name" value="EUKARYOTIC TRANSLATION INITIATION FACTOR 4 GAMMA"/>
    <property type="match status" value="1"/>
</dbReference>
<dbReference type="FunFam" id="1.25.40.180:FF:000003">
    <property type="entry name" value="Putative eukaryotic translation initiation factor 4 gamma 1"/>
    <property type="match status" value="1"/>
</dbReference>
<dbReference type="GO" id="GO:0003743">
    <property type="term" value="F:translation initiation factor activity"/>
    <property type="evidence" value="ECO:0007669"/>
    <property type="project" value="UniProtKB-KW"/>
</dbReference>
<feature type="region of interest" description="Disordered" evidence="7">
    <location>
        <begin position="596"/>
        <end position="618"/>
    </location>
</feature>
<dbReference type="Pfam" id="PF02847">
    <property type="entry name" value="MA3"/>
    <property type="match status" value="1"/>
</dbReference>
<accession>A0A671TA59</accession>